<evidence type="ECO:0000256" key="11">
    <source>
        <dbReference type="ARBA" id="ARBA00022833"/>
    </source>
</evidence>
<keyword evidence="9 15" id="KW-0378">Hydrolase</keyword>
<dbReference type="FunFam" id="3.30.40.10:FF:000026">
    <property type="entry name" value="Ubiquitin carboxyl-terminal hydrolase"/>
    <property type="match status" value="1"/>
</dbReference>
<feature type="domain" description="USP" evidence="13">
    <location>
        <begin position="317"/>
        <end position="376"/>
    </location>
</feature>
<dbReference type="InterPro" id="IPR038765">
    <property type="entry name" value="Papain-like_cys_pep_sf"/>
</dbReference>
<dbReference type="PROSITE" id="PS00972">
    <property type="entry name" value="USP_1"/>
    <property type="match status" value="1"/>
</dbReference>
<dbReference type="RefSeq" id="XP_013895975.1">
    <property type="nucleotide sequence ID" value="XM_014040521.1"/>
</dbReference>
<evidence type="ECO:0000256" key="5">
    <source>
        <dbReference type="ARBA" id="ARBA00022723"/>
    </source>
</evidence>
<dbReference type="GO" id="GO:0004843">
    <property type="term" value="F:cysteine-type deubiquitinase activity"/>
    <property type="evidence" value="ECO:0007669"/>
    <property type="project" value="UniProtKB-EC"/>
</dbReference>
<dbReference type="InterPro" id="IPR028889">
    <property type="entry name" value="USP"/>
</dbReference>
<evidence type="ECO:0000256" key="12">
    <source>
        <dbReference type="PROSITE-ProRule" id="PRU00502"/>
    </source>
</evidence>
<evidence type="ECO:0000256" key="3">
    <source>
        <dbReference type="ARBA" id="ARBA00012759"/>
    </source>
</evidence>
<dbReference type="PROSITE" id="PS50271">
    <property type="entry name" value="ZF_UBP"/>
    <property type="match status" value="1"/>
</dbReference>
<keyword evidence="7 12" id="KW-0863">Zinc-finger</keyword>
<dbReference type="Proteomes" id="UP000054498">
    <property type="component" value="Unassembled WGS sequence"/>
</dbReference>
<dbReference type="KEGG" id="mng:MNEG_11008"/>
<dbReference type="SUPFAM" id="SSF54001">
    <property type="entry name" value="Cysteine proteinases"/>
    <property type="match status" value="1"/>
</dbReference>
<evidence type="ECO:0000256" key="8">
    <source>
        <dbReference type="ARBA" id="ARBA00022786"/>
    </source>
</evidence>
<dbReference type="AlphaFoldDB" id="A0A0D2MQQ0"/>
<dbReference type="InterPro" id="IPR013083">
    <property type="entry name" value="Znf_RING/FYVE/PHD"/>
</dbReference>
<sequence length="376" mass="40581">MAPVDEAVLDRVRQGMRGLKAPGHFDKVYKDECMYSFDTPFSPGGLYGFGADYVALDHEKTGNTLYLHESWTKVPVAEEAGDDKEKAPTKLAIGVEGGFNTEGPRTVTVKEHALVVLPSRERVALPCPDLPELVIGVCDAVTAHESATTQETVSAWEEERRVSKYAAGLEQLDTGKRISPNPKDWKCDETGVAENLWLNLSTGHIGSGRQNWDGSGGNGAAMRHFEATGSKYPLVVKLGTITPSGADVYSYAADEDDMVTDPLLDKHLRHWGINMLQMEKTEKTMAELQVDLNMRFEFDAITEAGAHLAPLSGPGHVGLVNLGNSCYMNSCLQALFSLPEVAPRYVAAAPALFKSAPPEPAGDLLTQLAKVGAGPN</sequence>
<dbReference type="STRING" id="145388.A0A0D2MQQ0"/>
<evidence type="ECO:0000313" key="16">
    <source>
        <dbReference type="Proteomes" id="UP000054498"/>
    </source>
</evidence>
<keyword evidence="8" id="KW-0833">Ubl conjugation pathway</keyword>
<evidence type="ECO:0000256" key="1">
    <source>
        <dbReference type="ARBA" id="ARBA00000707"/>
    </source>
</evidence>
<dbReference type="Pfam" id="PF02148">
    <property type="entry name" value="zf-UBP"/>
    <property type="match status" value="1"/>
</dbReference>
<evidence type="ECO:0000256" key="4">
    <source>
        <dbReference type="ARBA" id="ARBA00022670"/>
    </source>
</evidence>
<dbReference type="Gene3D" id="3.30.40.10">
    <property type="entry name" value="Zinc/RING finger domain, C3HC4 (zinc finger)"/>
    <property type="match status" value="2"/>
</dbReference>
<comment type="similarity">
    <text evidence="2">Belongs to the peptidase C19 family.</text>
</comment>
<reference evidence="15 16" key="1">
    <citation type="journal article" date="2013" name="BMC Genomics">
        <title>Reconstruction of the lipid metabolism for the microalga Monoraphidium neglectum from its genome sequence reveals characteristics suitable for biofuel production.</title>
        <authorList>
            <person name="Bogen C."/>
            <person name="Al-Dilaimi A."/>
            <person name="Albersmeier A."/>
            <person name="Wichmann J."/>
            <person name="Grundmann M."/>
            <person name="Rupp O."/>
            <person name="Lauersen K.J."/>
            <person name="Blifernez-Klassen O."/>
            <person name="Kalinowski J."/>
            <person name="Goesmann A."/>
            <person name="Mussgnug J.H."/>
            <person name="Kruse O."/>
        </authorList>
    </citation>
    <scope>NUCLEOTIDE SEQUENCE [LARGE SCALE GENOMIC DNA]</scope>
    <source>
        <strain evidence="15 16">SAG 48.87</strain>
    </source>
</reference>
<dbReference type="InterPro" id="IPR018200">
    <property type="entry name" value="USP_CS"/>
</dbReference>
<keyword evidence="11" id="KW-0862">Zinc</keyword>
<dbReference type="Gene3D" id="3.90.70.10">
    <property type="entry name" value="Cysteine proteinases"/>
    <property type="match status" value="1"/>
</dbReference>
<comment type="catalytic activity">
    <reaction evidence="1">
        <text>Thiol-dependent hydrolysis of ester, thioester, amide, peptide and isopeptide bonds formed by the C-terminal Gly of ubiquitin (a 76-residue protein attached to proteins as an intracellular targeting signal).</text>
        <dbReference type="EC" id="3.4.19.12"/>
    </reaction>
</comment>
<organism evidence="15 16">
    <name type="scientific">Monoraphidium neglectum</name>
    <dbReference type="NCBI Taxonomy" id="145388"/>
    <lineage>
        <taxon>Eukaryota</taxon>
        <taxon>Viridiplantae</taxon>
        <taxon>Chlorophyta</taxon>
        <taxon>core chlorophytes</taxon>
        <taxon>Chlorophyceae</taxon>
        <taxon>CS clade</taxon>
        <taxon>Sphaeropleales</taxon>
        <taxon>Selenastraceae</taxon>
        <taxon>Monoraphidium</taxon>
    </lineage>
</organism>
<keyword evidence="4" id="KW-0645">Protease</keyword>
<dbReference type="GO" id="GO:0016579">
    <property type="term" value="P:protein deubiquitination"/>
    <property type="evidence" value="ECO:0007669"/>
    <property type="project" value="InterPro"/>
</dbReference>
<dbReference type="GeneID" id="25728227"/>
<dbReference type="EC" id="3.4.19.12" evidence="3"/>
<proteinExistence type="inferred from homology"/>
<dbReference type="InterPro" id="IPR001607">
    <property type="entry name" value="Znf_UBP"/>
</dbReference>
<keyword evidence="16" id="KW-1185">Reference proteome</keyword>
<evidence type="ECO:0000256" key="10">
    <source>
        <dbReference type="ARBA" id="ARBA00022807"/>
    </source>
</evidence>
<dbReference type="GO" id="GO:0006508">
    <property type="term" value="P:proteolysis"/>
    <property type="evidence" value="ECO:0007669"/>
    <property type="project" value="UniProtKB-KW"/>
</dbReference>
<keyword evidence="6" id="KW-0677">Repeat</keyword>
<dbReference type="EMBL" id="KK102773">
    <property type="protein sequence ID" value="KIY96955.1"/>
    <property type="molecule type" value="Genomic_DNA"/>
</dbReference>
<keyword evidence="10" id="KW-0788">Thiol protease</keyword>
<name>A0A0D2MQQ0_9CHLO</name>
<accession>A0A0D2MQQ0</accession>
<dbReference type="OrthoDB" id="361536at2759"/>
<keyword evidence="5" id="KW-0479">Metal-binding</keyword>
<evidence type="ECO:0000256" key="9">
    <source>
        <dbReference type="ARBA" id="ARBA00022801"/>
    </source>
</evidence>
<dbReference type="InterPro" id="IPR001394">
    <property type="entry name" value="Peptidase_C19_UCH"/>
</dbReference>
<dbReference type="InterPro" id="IPR041432">
    <property type="entry name" value="UBP13_Znf-UBP_var"/>
</dbReference>
<protein>
    <recommendedName>
        <fullName evidence="3">ubiquitinyl hydrolase 1</fullName>
        <ecNumber evidence="3">3.4.19.12</ecNumber>
    </recommendedName>
</protein>
<feature type="domain" description="UBP-type" evidence="14">
    <location>
        <begin position="161"/>
        <end position="275"/>
    </location>
</feature>
<evidence type="ECO:0000256" key="2">
    <source>
        <dbReference type="ARBA" id="ARBA00009085"/>
    </source>
</evidence>
<dbReference type="GO" id="GO:0008270">
    <property type="term" value="F:zinc ion binding"/>
    <property type="evidence" value="ECO:0007669"/>
    <property type="project" value="UniProtKB-KW"/>
</dbReference>
<dbReference type="SUPFAM" id="SSF57850">
    <property type="entry name" value="RING/U-box"/>
    <property type="match status" value="1"/>
</dbReference>
<evidence type="ECO:0000313" key="15">
    <source>
        <dbReference type="EMBL" id="KIY96955.1"/>
    </source>
</evidence>
<dbReference type="SMART" id="SM00290">
    <property type="entry name" value="ZnF_UBP"/>
    <property type="match status" value="1"/>
</dbReference>
<evidence type="ECO:0000259" key="13">
    <source>
        <dbReference type="PROSITE" id="PS50235"/>
    </source>
</evidence>
<dbReference type="Pfam" id="PF00443">
    <property type="entry name" value="UCH"/>
    <property type="match status" value="1"/>
</dbReference>
<dbReference type="PROSITE" id="PS50235">
    <property type="entry name" value="USP_3"/>
    <property type="match status" value="1"/>
</dbReference>
<evidence type="ECO:0000256" key="6">
    <source>
        <dbReference type="ARBA" id="ARBA00022737"/>
    </source>
</evidence>
<dbReference type="Pfam" id="PF17807">
    <property type="entry name" value="zf-UBP_var"/>
    <property type="match status" value="1"/>
</dbReference>
<evidence type="ECO:0000256" key="7">
    <source>
        <dbReference type="ARBA" id="ARBA00022771"/>
    </source>
</evidence>
<evidence type="ECO:0000259" key="14">
    <source>
        <dbReference type="PROSITE" id="PS50271"/>
    </source>
</evidence>
<gene>
    <name evidence="15" type="ORF">MNEG_11008</name>
</gene>